<proteinExistence type="predicted"/>
<feature type="chain" id="PRO_5041114967" evidence="1">
    <location>
        <begin position="30"/>
        <end position="134"/>
    </location>
</feature>
<accession>A0A9X2TXQ0</accession>
<keyword evidence="1" id="KW-0732">Signal</keyword>
<organism evidence="2 4">
    <name type="scientific">Salinibacter ruber</name>
    <dbReference type="NCBI Taxonomy" id="146919"/>
    <lineage>
        <taxon>Bacteria</taxon>
        <taxon>Pseudomonadati</taxon>
        <taxon>Rhodothermota</taxon>
        <taxon>Rhodothermia</taxon>
        <taxon>Rhodothermales</taxon>
        <taxon>Salinibacteraceae</taxon>
        <taxon>Salinibacter</taxon>
    </lineage>
</organism>
<dbReference type="RefSeq" id="WP_011404846.1">
    <property type="nucleotide sequence ID" value="NZ_CALTRY010000030.1"/>
</dbReference>
<reference evidence="2" key="1">
    <citation type="submission" date="2022-08" db="EMBL/GenBank/DDBJ databases">
        <title>Genomic Encyclopedia of Type Strains, Phase V (KMG-V): Genome sequencing to study the core and pangenomes of soil and plant-associated prokaryotes.</title>
        <authorList>
            <person name="Whitman W."/>
        </authorList>
    </citation>
    <scope>NUCLEOTIDE SEQUENCE</scope>
    <source>
        <strain evidence="3">SP3002</strain>
        <strain evidence="2">SP3026</strain>
    </source>
</reference>
<sequence>MMLLRVMTLVQRAAVPLLALGLMSLGGNADVTSVGSFEPTNEPRVAAAFESPPDTLRASAEPGTPLLLTLPAELDGNSIDRYSLLRGPALSGVAGRSFAWIPEGTEPGTHEALLRPHAPDMPADTLVLRIDLHS</sequence>
<name>A0A9X2TXQ0_9BACT</name>
<evidence type="ECO:0000313" key="4">
    <source>
        <dbReference type="Proteomes" id="UP001155144"/>
    </source>
</evidence>
<dbReference type="Proteomes" id="UP001155144">
    <property type="component" value="Unassembled WGS sequence"/>
</dbReference>
<dbReference type="EMBL" id="JANTZM010000014">
    <property type="protein sequence ID" value="MCS4158689.1"/>
    <property type="molecule type" value="Genomic_DNA"/>
</dbReference>
<feature type="signal peptide" evidence="1">
    <location>
        <begin position="1"/>
        <end position="29"/>
    </location>
</feature>
<evidence type="ECO:0000313" key="2">
    <source>
        <dbReference type="EMBL" id="MCS4119824.1"/>
    </source>
</evidence>
<dbReference type="AlphaFoldDB" id="A0A9X2TXQ0"/>
<evidence type="ECO:0000313" key="3">
    <source>
        <dbReference type="EMBL" id="MCS4158689.1"/>
    </source>
</evidence>
<dbReference type="Proteomes" id="UP001155110">
    <property type="component" value="Unassembled WGS sequence"/>
</dbReference>
<protein>
    <submittedName>
        <fullName evidence="2">Uncharacterized protein</fullName>
    </submittedName>
</protein>
<comment type="caution">
    <text evidence="2">The sequence shown here is derived from an EMBL/GenBank/DDBJ whole genome shotgun (WGS) entry which is preliminary data.</text>
</comment>
<evidence type="ECO:0000256" key="1">
    <source>
        <dbReference type="SAM" id="SignalP"/>
    </source>
</evidence>
<dbReference type="EMBL" id="JANUBL010000001">
    <property type="protein sequence ID" value="MCS4119824.1"/>
    <property type="molecule type" value="Genomic_DNA"/>
</dbReference>
<gene>
    <name evidence="2" type="ORF">GGP45_000142</name>
    <name evidence="3" type="ORF">GGP99_002668</name>
</gene>